<evidence type="ECO:0000313" key="2">
    <source>
        <dbReference type="Proteomes" id="UP001230005"/>
    </source>
</evidence>
<organism evidence="1 2">
    <name type="scientific">Evansella vedderi</name>
    <dbReference type="NCBI Taxonomy" id="38282"/>
    <lineage>
        <taxon>Bacteria</taxon>
        <taxon>Bacillati</taxon>
        <taxon>Bacillota</taxon>
        <taxon>Bacilli</taxon>
        <taxon>Bacillales</taxon>
        <taxon>Bacillaceae</taxon>
        <taxon>Evansella</taxon>
    </lineage>
</organism>
<accession>A0ABT9ZS41</accession>
<proteinExistence type="predicted"/>
<name>A0ABT9ZS41_9BACI</name>
<comment type="caution">
    <text evidence="1">The sequence shown here is derived from an EMBL/GenBank/DDBJ whole genome shotgun (WGS) entry which is preliminary data.</text>
</comment>
<protein>
    <submittedName>
        <fullName evidence="1">Uncharacterized protein</fullName>
    </submittedName>
</protein>
<keyword evidence="2" id="KW-1185">Reference proteome</keyword>
<sequence length="44" mass="4920">MSALLSETATLLAAVTSWTHIFIDSYYFFNSQLADFNIGVFISI</sequence>
<evidence type="ECO:0000313" key="1">
    <source>
        <dbReference type="EMBL" id="MDQ0253556.1"/>
    </source>
</evidence>
<dbReference type="EMBL" id="JAUSUG010000003">
    <property type="protein sequence ID" value="MDQ0253556.1"/>
    <property type="molecule type" value="Genomic_DNA"/>
</dbReference>
<dbReference type="Proteomes" id="UP001230005">
    <property type="component" value="Unassembled WGS sequence"/>
</dbReference>
<gene>
    <name evidence="1" type="ORF">J2S74_000928</name>
</gene>
<reference evidence="1 2" key="1">
    <citation type="submission" date="2023-07" db="EMBL/GenBank/DDBJ databases">
        <title>Genomic Encyclopedia of Type Strains, Phase IV (KMG-IV): sequencing the most valuable type-strain genomes for metagenomic binning, comparative biology and taxonomic classification.</title>
        <authorList>
            <person name="Goeker M."/>
        </authorList>
    </citation>
    <scope>NUCLEOTIDE SEQUENCE [LARGE SCALE GENOMIC DNA]</scope>
    <source>
        <strain evidence="1 2">DSM 9768</strain>
    </source>
</reference>